<name>A0A5Q2N396_9FIRM</name>
<dbReference type="RefSeq" id="WP_153726297.1">
    <property type="nucleotide sequence ID" value="NZ_CP045875.1"/>
</dbReference>
<evidence type="ECO:0000256" key="1">
    <source>
        <dbReference type="SAM" id="Coils"/>
    </source>
</evidence>
<gene>
    <name evidence="2" type="ORF">FTV88_3221</name>
</gene>
<dbReference type="OrthoDB" id="1798834at2"/>
<keyword evidence="3" id="KW-1185">Reference proteome</keyword>
<evidence type="ECO:0000313" key="3">
    <source>
        <dbReference type="Proteomes" id="UP000366051"/>
    </source>
</evidence>
<protein>
    <submittedName>
        <fullName evidence="2">Uncharacterized protein</fullName>
    </submittedName>
</protein>
<feature type="coiled-coil region" evidence="1">
    <location>
        <begin position="50"/>
        <end position="77"/>
    </location>
</feature>
<proteinExistence type="predicted"/>
<evidence type="ECO:0000313" key="2">
    <source>
        <dbReference type="EMBL" id="QGG49287.1"/>
    </source>
</evidence>
<dbReference type="Gene3D" id="1.20.1330.10">
    <property type="entry name" value="f41 fragment of flagellin, N-terminal domain"/>
    <property type="match status" value="1"/>
</dbReference>
<keyword evidence="1" id="KW-0175">Coiled coil</keyword>
<reference evidence="3" key="1">
    <citation type="submission" date="2019-11" db="EMBL/GenBank/DDBJ databases">
        <title>Genome sequence of Heliorestis convoluta strain HH, an alkaliphilic and minimalistic phototrophic bacterium from a soda lake in Egypt.</title>
        <authorList>
            <person name="Dewey E.D."/>
            <person name="Stokes L.M."/>
            <person name="Burchell B.M."/>
            <person name="Shaffer K.N."/>
            <person name="Huntington A.M."/>
            <person name="Baker J.M."/>
            <person name="Nadendla S."/>
            <person name="Giglio M.G."/>
            <person name="Touchman J.W."/>
            <person name="Blankenship R.E."/>
            <person name="Madigan M.T."/>
            <person name="Sattley W.M."/>
        </authorList>
    </citation>
    <scope>NUCLEOTIDE SEQUENCE [LARGE SCALE GENOMIC DNA]</scope>
    <source>
        <strain evidence="3">HH</strain>
    </source>
</reference>
<dbReference type="AlphaFoldDB" id="A0A5Q2N396"/>
<dbReference type="Proteomes" id="UP000366051">
    <property type="component" value="Chromosome"/>
</dbReference>
<organism evidence="2 3">
    <name type="scientific">Heliorestis convoluta</name>
    <dbReference type="NCBI Taxonomy" id="356322"/>
    <lineage>
        <taxon>Bacteria</taxon>
        <taxon>Bacillati</taxon>
        <taxon>Bacillota</taxon>
        <taxon>Clostridia</taxon>
        <taxon>Eubacteriales</taxon>
        <taxon>Heliobacteriaceae</taxon>
        <taxon>Heliorestis</taxon>
    </lineage>
</organism>
<sequence>MPDEKEKILRDQLELIKYRLELLGQIEEKLKEMRALAVYASTRNLNEEEARKIQEWVDKLQDEIALLNEEAEAFSDNHDLSQQEKDRIIH</sequence>
<dbReference type="EMBL" id="CP045875">
    <property type="protein sequence ID" value="QGG49287.1"/>
    <property type="molecule type" value="Genomic_DNA"/>
</dbReference>
<accession>A0A5Q2N396</accession>
<dbReference type="KEGG" id="hcv:FTV88_3221"/>